<feature type="compositionally biased region" description="Acidic residues" evidence="7">
    <location>
        <begin position="153"/>
        <end position="165"/>
    </location>
</feature>
<feature type="compositionally biased region" description="Low complexity" evidence="7">
    <location>
        <begin position="172"/>
        <end position="191"/>
    </location>
</feature>
<dbReference type="SMART" id="SM00338">
    <property type="entry name" value="BRLZ"/>
    <property type="match status" value="1"/>
</dbReference>
<evidence type="ECO:0000259" key="8">
    <source>
        <dbReference type="PROSITE" id="PS50217"/>
    </source>
</evidence>
<evidence type="ECO:0000256" key="2">
    <source>
        <dbReference type="ARBA" id="ARBA00007163"/>
    </source>
</evidence>
<dbReference type="CDD" id="cd14810">
    <property type="entry name" value="bZIP_u1"/>
    <property type="match status" value="1"/>
</dbReference>
<evidence type="ECO:0000256" key="1">
    <source>
        <dbReference type="ARBA" id="ARBA00004123"/>
    </source>
</evidence>
<evidence type="ECO:0000256" key="4">
    <source>
        <dbReference type="ARBA" id="ARBA00023125"/>
    </source>
</evidence>
<dbReference type="GO" id="GO:0003677">
    <property type="term" value="F:DNA binding"/>
    <property type="evidence" value="ECO:0007669"/>
    <property type="project" value="UniProtKB-KW"/>
</dbReference>
<feature type="compositionally biased region" description="Basic and acidic residues" evidence="7">
    <location>
        <begin position="712"/>
        <end position="723"/>
    </location>
</feature>
<feature type="compositionally biased region" description="Low complexity" evidence="7">
    <location>
        <begin position="257"/>
        <end position="271"/>
    </location>
</feature>
<evidence type="ECO:0000256" key="7">
    <source>
        <dbReference type="SAM" id="MobiDB-lite"/>
    </source>
</evidence>
<evidence type="ECO:0000256" key="5">
    <source>
        <dbReference type="ARBA" id="ARBA00023163"/>
    </source>
</evidence>
<feature type="region of interest" description="Disordered" evidence="7">
    <location>
        <begin position="241"/>
        <end position="319"/>
    </location>
</feature>
<keyword evidence="4" id="KW-0238">DNA-binding</keyword>
<feature type="region of interest" description="Disordered" evidence="7">
    <location>
        <begin position="847"/>
        <end position="866"/>
    </location>
</feature>
<comment type="similarity">
    <text evidence="2">Belongs to the bZIP family.</text>
</comment>
<dbReference type="Gene3D" id="1.20.5.170">
    <property type="match status" value="1"/>
</dbReference>
<dbReference type="InterPro" id="IPR046347">
    <property type="entry name" value="bZIP_sf"/>
</dbReference>
<comment type="subcellular location">
    <subcellularLocation>
        <location evidence="1">Nucleus</location>
    </subcellularLocation>
</comment>
<feature type="domain" description="BZIP" evidence="8">
    <location>
        <begin position="324"/>
        <end position="387"/>
    </location>
</feature>
<feature type="region of interest" description="Disordered" evidence="7">
    <location>
        <begin position="755"/>
        <end position="781"/>
    </location>
</feature>
<evidence type="ECO:0000313" key="10">
    <source>
        <dbReference type="Proteomes" id="UP000559027"/>
    </source>
</evidence>
<gene>
    <name evidence="9" type="ORF">D9756_008197</name>
</gene>
<proteinExistence type="inferred from homology"/>
<feature type="compositionally biased region" description="Acidic residues" evidence="7">
    <location>
        <begin position="301"/>
        <end position="311"/>
    </location>
</feature>
<dbReference type="GO" id="GO:0005634">
    <property type="term" value="C:nucleus"/>
    <property type="evidence" value="ECO:0007669"/>
    <property type="project" value="UniProtKB-SubCell"/>
</dbReference>
<reference evidence="9 10" key="1">
    <citation type="journal article" date="2020" name="ISME J.">
        <title>Uncovering the hidden diversity of litter-decomposition mechanisms in mushroom-forming fungi.</title>
        <authorList>
            <person name="Floudas D."/>
            <person name="Bentzer J."/>
            <person name="Ahren D."/>
            <person name="Johansson T."/>
            <person name="Persson P."/>
            <person name="Tunlid A."/>
        </authorList>
    </citation>
    <scope>NUCLEOTIDE SEQUENCE [LARGE SCALE GENOMIC DNA]</scope>
    <source>
        <strain evidence="9 10">CBS 146.42</strain>
    </source>
</reference>
<feature type="region of interest" description="Disordered" evidence="7">
    <location>
        <begin position="146"/>
        <end position="222"/>
    </location>
</feature>
<keyword evidence="6" id="KW-0539">Nucleus</keyword>
<keyword evidence="5" id="KW-0804">Transcription</keyword>
<sequence>MMLADSALDIDQFLNTDLFQSLSPPSPASTPSSPEQGLLTPPQQAPAPSFHDAASDGGAQPPFSLFDDEIKAIDALGSSNPFDYLGGAGAGSSLMSGFSGLPMDLGYSGIPGFNMNMNMNMNMGFGMPMDDALQAMAIDPQLVDTPATAPISDFDDHDQDGDDEQSNSTSNSPVTAPSPSGSTSTSTSSAAADKERLTLTIAPIKVGGHGKARRGTVQSGGIAKKSAVGTMSALHHHAHTTAVLPPPPTHTSPSPAPSFASSSSTPTTATPDNGKAKPLPKPPAILKASASKKGKTKDKEFIDDEDEDDVPQDWRPSPEVFAKMTSKEKRQLRNKISARNFRVRRKEYISTLEGDIAERDRLLEAVRSELGSTQSENLALRQEIEALKKVLLEGRSGSTDLPSLNLPPPAPLPVGLGAITAATAVGISSSVTPVSSSGEGMVPSPPGTPAPSTGGNAIVSTSAPLSAPTPTPAAFTPNIQKDLPSSPTPGRPFWGGQHHSSLGGIGGGGVTPVHTTLIPEINVSLWGSVAGNGTNNTAGNNGVERGGKNTNINPLLNAIGAGVTGKTRLVSGVGVEREKENKPAAMMSGFDAFADANLFTMKSLDAYRMQLWGKMAAQHHAHGHLLAQQQQQQAAHQHQQQQQLTGPAAQMRPAYFSSPSLSPKAIGSSSTGLGSTLSALLSGKHSSSATGLLTPPASPRLGARGSNTGTVTKERESQKEREAQAAMLAAVASQTLFKKLGNAFWDAFSGSSSSSSSVQAHTTASPSTASPSTSANAGRSWDAEKVRKVLEGRAVVRVVDVDPFTNTPIVPPALGAASTASAGGANAATKCCASVSDILEESMRSLTLSHKGAAGSSSASASASSK</sequence>
<feature type="region of interest" description="Disordered" evidence="7">
    <location>
        <begin position="19"/>
        <end position="63"/>
    </location>
</feature>
<feature type="compositionally biased region" description="Low complexity" evidence="7">
    <location>
        <begin position="852"/>
        <end position="866"/>
    </location>
</feature>
<dbReference type="PROSITE" id="PS00036">
    <property type="entry name" value="BZIP_BASIC"/>
    <property type="match status" value="1"/>
</dbReference>
<protein>
    <recommendedName>
        <fullName evidence="8">BZIP domain-containing protein</fullName>
    </recommendedName>
</protein>
<feature type="region of interest" description="Disordered" evidence="7">
    <location>
        <begin position="686"/>
        <end position="725"/>
    </location>
</feature>
<dbReference type="GO" id="GO:0003700">
    <property type="term" value="F:DNA-binding transcription factor activity"/>
    <property type="evidence" value="ECO:0007669"/>
    <property type="project" value="InterPro"/>
</dbReference>
<dbReference type="EMBL" id="JAACJO010000013">
    <property type="protein sequence ID" value="KAF5350999.1"/>
    <property type="molecule type" value="Genomic_DNA"/>
</dbReference>
<dbReference type="InterPro" id="IPR004827">
    <property type="entry name" value="bZIP"/>
</dbReference>
<evidence type="ECO:0000256" key="6">
    <source>
        <dbReference type="ARBA" id="ARBA00023242"/>
    </source>
</evidence>
<accession>A0A8H5FVZ4</accession>
<comment type="caution">
    <text evidence="9">The sequence shown here is derived from an EMBL/GenBank/DDBJ whole genome shotgun (WGS) entry which is preliminary data.</text>
</comment>
<dbReference type="PANTHER" id="PTHR47416">
    <property type="entry name" value="BASIC-LEUCINE ZIPPER TRANSCRIPTION FACTOR F-RELATED"/>
    <property type="match status" value="1"/>
</dbReference>
<dbReference type="PROSITE" id="PS50217">
    <property type="entry name" value="BZIP"/>
    <property type="match status" value="1"/>
</dbReference>
<feature type="compositionally biased region" description="Pro residues" evidence="7">
    <location>
        <begin position="244"/>
        <end position="256"/>
    </location>
</feature>
<dbReference type="SUPFAM" id="SSF57959">
    <property type="entry name" value="Leucine zipper domain"/>
    <property type="match status" value="1"/>
</dbReference>
<dbReference type="PANTHER" id="PTHR47416:SF8">
    <property type="entry name" value="BASIC-LEUCINE ZIPPER TRANSCRIPTION FACTOR E-RELATED"/>
    <property type="match status" value="1"/>
</dbReference>
<feature type="compositionally biased region" description="Low complexity" evidence="7">
    <location>
        <begin position="755"/>
        <end position="775"/>
    </location>
</feature>
<name>A0A8H5FVZ4_9AGAR</name>
<evidence type="ECO:0000313" key="9">
    <source>
        <dbReference type="EMBL" id="KAF5350999.1"/>
    </source>
</evidence>
<dbReference type="AlphaFoldDB" id="A0A8H5FVZ4"/>
<feature type="region of interest" description="Disordered" evidence="7">
    <location>
        <begin position="623"/>
        <end position="648"/>
    </location>
</feature>
<dbReference type="Proteomes" id="UP000559027">
    <property type="component" value="Unassembled WGS sequence"/>
</dbReference>
<dbReference type="OrthoDB" id="5571888at2759"/>
<evidence type="ECO:0000256" key="3">
    <source>
        <dbReference type="ARBA" id="ARBA00023015"/>
    </source>
</evidence>
<keyword evidence="10" id="KW-1185">Reference proteome</keyword>
<keyword evidence="3" id="KW-0805">Transcription regulation</keyword>
<organism evidence="9 10">
    <name type="scientific">Leucocoprinus leucothites</name>
    <dbReference type="NCBI Taxonomy" id="201217"/>
    <lineage>
        <taxon>Eukaryota</taxon>
        <taxon>Fungi</taxon>
        <taxon>Dikarya</taxon>
        <taxon>Basidiomycota</taxon>
        <taxon>Agaricomycotina</taxon>
        <taxon>Agaricomycetes</taxon>
        <taxon>Agaricomycetidae</taxon>
        <taxon>Agaricales</taxon>
        <taxon>Agaricineae</taxon>
        <taxon>Agaricaceae</taxon>
        <taxon>Leucocoprinus</taxon>
    </lineage>
</organism>
<feature type="compositionally biased region" description="Low complexity" evidence="7">
    <location>
        <begin position="624"/>
        <end position="644"/>
    </location>
</feature>